<dbReference type="Gene3D" id="3.30.560.10">
    <property type="entry name" value="Glucose Oxidase, domain 3"/>
    <property type="match status" value="1"/>
</dbReference>
<proteinExistence type="inferred from homology"/>
<dbReference type="InterPro" id="IPR007867">
    <property type="entry name" value="GMC_OxRtase_C"/>
</dbReference>
<dbReference type="GO" id="GO:0050660">
    <property type="term" value="F:flavin adenine dinucleotide binding"/>
    <property type="evidence" value="ECO:0007669"/>
    <property type="project" value="InterPro"/>
</dbReference>
<keyword evidence="5" id="KW-0472">Membrane</keyword>
<dbReference type="Pfam" id="PF00732">
    <property type="entry name" value="GMC_oxred_N"/>
    <property type="match status" value="1"/>
</dbReference>
<accession>A0A9P0AQ52</accession>
<dbReference type="GO" id="GO:0016614">
    <property type="term" value="F:oxidoreductase activity, acting on CH-OH group of donors"/>
    <property type="evidence" value="ECO:0007669"/>
    <property type="project" value="InterPro"/>
</dbReference>
<dbReference type="PROSITE" id="PS00623">
    <property type="entry name" value="GMC_OXRED_1"/>
    <property type="match status" value="1"/>
</dbReference>
<dbReference type="InterPro" id="IPR036188">
    <property type="entry name" value="FAD/NAD-bd_sf"/>
</dbReference>
<protein>
    <recommendedName>
        <fullName evidence="6 7">Glucose-methanol-choline oxidoreductase N-terminal domain-containing protein</fullName>
    </recommendedName>
</protein>
<keyword evidence="5" id="KW-0812">Transmembrane</keyword>
<keyword evidence="3 4" id="KW-0274">FAD</keyword>
<dbReference type="Pfam" id="PF05199">
    <property type="entry name" value="GMC_oxred_C"/>
    <property type="match status" value="1"/>
</dbReference>
<dbReference type="PANTHER" id="PTHR11552">
    <property type="entry name" value="GLUCOSE-METHANOL-CHOLINE GMC OXIDOREDUCTASE"/>
    <property type="match status" value="1"/>
</dbReference>
<comment type="cofactor">
    <cofactor evidence="3">
        <name>FAD</name>
        <dbReference type="ChEBI" id="CHEBI:57692"/>
    </cofactor>
</comment>
<keyword evidence="4" id="KW-0285">Flavoprotein</keyword>
<sequence length="626" mass="69844">MKPNYYINTTDMIKIVTYYFLFVSVQIFAKDYDAIIQNYKTKINVAIENSNNYTVDVDATRYKPKSNDITEFGEFNYIVIGAGTTGAVVANGLSEQTHKKVLVLEAGKGSDISTDVPLLVYQAQLSDFNWGFHSTPQKNGCLGMKNQACPCPRGRGVGGTSLINGMIYSRANPKDFDRLARDVRNSAWSYSNVLRYFKKGENFTHTNPAAPYAPCYHGKKGYLNVENLNIDNPRSEAFVRAHLELGFKKTDYNSLNELGVSLIQSTIKGGKRADTGTTFILPIKNRKNLMVSMESYVVKIEIHPKTKIAKSVLFSRHGTLYRAKAKNEIILSAGAFQSPQILQLSGVGRKMDLSKFNIPVISELDVGRNLKDQNSIFLSITHNTTDPDIDLNSALKDFVHGRGILTTSNFEGVSFYDSKHKNYPDIELFLIPFAKSPIPNLNNKVVNYTDATLKDLSAGNAKTFSILATDLDPKSLGSVTLKSNSPFDYPLVDPNVLSNPADLEMLYKIIQFTRKIVKTEAFKKINATLLVPKLKACEKYKLDSKGYWYCNFRQLNHPSYHPLGTCAMGKDPKKGAVVDSKLRVFGVKKLRVADASVFPFNLRSHLVANCVLVGQIVSDFIKKVNF</sequence>
<dbReference type="PROSITE" id="PS00624">
    <property type="entry name" value="GMC_OXRED_2"/>
    <property type="match status" value="1"/>
</dbReference>
<evidence type="ECO:0000256" key="2">
    <source>
        <dbReference type="PIRSR" id="PIRSR000137-1"/>
    </source>
</evidence>
<dbReference type="EMBL" id="OV121132">
    <property type="protein sequence ID" value="CAH0545782.1"/>
    <property type="molecule type" value="Genomic_DNA"/>
</dbReference>
<dbReference type="InterPro" id="IPR000172">
    <property type="entry name" value="GMC_OxRdtase_N"/>
</dbReference>
<feature type="domain" description="Glucose-methanol-choline oxidoreductase N-terminal" evidence="6">
    <location>
        <begin position="154"/>
        <end position="177"/>
    </location>
</feature>
<feature type="binding site" evidence="3">
    <location>
        <position position="297"/>
    </location>
    <ligand>
        <name>FAD</name>
        <dbReference type="ChEBI" id="CHEBI:57692"/>
    </ligand>
</feature>
<dbReference type="InterPro" id="IPR012132">
    <property type="entry name" value="GMC_OxRdtase"/>
</dbReference>
<keyword evidence="5" id="KW-1133">Transmembrane helix</keyword>
<dbReference type="OrthoDB" id="269227at2759"/>
<evidence type="ECO:0000259" key="7">
    <source>
        <dbReference type="PROSITE" id="PS00624"/>
    </source>
</evidence>
<gene>
    <name evidence="8" type="ORF">MELIAE_LOCUS101</name>
</gene>
<feature type="binding site" evidence="3">
    <location>
        <begin position="84"/>
        <end position="85"/>
    </location>
    <ligand>
        <name>FAD</name>
        <dbReference type="ChEBI" id="CHEBI:57692"/>
    </ligand>
</feature>
<feature type="active site" description="Proton donor" evidence="2">
    <location>
        <position position="561"/>
    </location>
</feature>
<comment type="similarity">
    <text evidence="1 4">Belongs to the GMC oxidoreductase family.</text>
</comment>
<evidence type="ECO:0000313" key="8">
    <source>
        <dbReference type="EMBL" id="CAH0545782.1"/>
    </source>
</evidence>
<feature type="binding site" evidence="3">
    <location>
        <position position="160"/>
    </location>
    <ligand>
        <name>FAD</name>
        <dbReference type="ChEBI" id="CHEBI:57692"/>
    </ligand>
</feature>
<evidence type="ECO:0000256" key="1">
    <source>
        <dbReference type="ARBA" id="ARBA00010790"/>
    </source>
</evidence>
<organism evidence="8 9">
    <name type="scientific">Brassicogethes aeneus</name>
    <name type="common">Rape pollen beetle</name>
    <name type="synonym">Meligethes aeneus</name>
    <dbReference type="NCBI Taxonomy" id="1431903"/>
    <lineage>
        <taxon>Eukaryota</taxon>
        <taxon>Metazoa</taxon>
        <taxon>Ecdysozoa</taxon>
        <taxon>Arthropoda</taxon>
        <taxon>Hexapoda</taxon>
        <taxon>Insecta</taxon>
        <taxon>Pterygota</taxon>
        <taxon>Neoptera</taxon>
        <taxon>Endopterygota</taxon>
        <taxon>Coleoptera</taxon>
        <taxon>Polyphaga</taxon>
        <taxon>Cucujiformia</taxon>
        <taxon>Nitidulidae</taxon>
        <taxon>Meligethinae</taxon>
        <taxon>Brassicogethes</taxon>
    </lineage>
</organism>
<keyword evidence="9" id="KW-1185">Reference proteome</keyword>
<evidence type="ECO:0000256" key="5">
    <source>
        <dbReference type="SAM" id="Phobius"/>
    </source>
</evidence>
<dbReference type="Gene3D" id="3.50.50.60">
    <property type="entry name" value="FAD/NAD(P)-binding domain"/>
    <property type="match status" value="1"/>
</dbReference>
<feature type="domain" description="Glucose-methanol-choline oxidoreductase N-terminal" evidence="7">
    <location>
        <begin position="334"/>
        <end position="348"/>
    </location>
</feature>
<dbReference type="Proteomes" id="UP001154078">
    <property type="component" value="Chromosome 1"/>
</dbReference>
<dbReference type="SUPFAM" id="SSF51905">
    <property type="entry name" value="FAD/NAD(P)-binding domain"/>
    <property type="match status" value="1"/>
</dbReference>
<evidence type="ECO:0000256" key="4">
    <source>
        <dbReference type="RuleBase" id="RU003968"/>
    </source>
</evidence>
<dbReference type="AlphaFoldDB" id="A0A9P0AQ52"/>
<name>A0A9P0AQ52_BRAAE</name>
<feature type="transmembrane region" description="Helical" evidence="5">
    <location>
        <begin position="12"/>
        <end position="29"/>
    </location>
</feature>
<evidence type="ECO:0000256" key="3">
    <source>
        <dbReference type="PIRSR" id="PIRSR000137-2"/>
    </source>
</evidence>
<dbReference type="PANTHER" id="PTHR11552:SF158">
    <property type="entry name" value="GH23626P-RELATED"/>
    <property type="match status" value="1"/>
</dbReference>
<dbReference type="PIRSF" id="PIRSF000137">
    <property type="entry name" value="Alcohol_oxidase"/>
    <property type="match status" value="1"/>
</dbReference>
<dbReference type="SUPFAM" id="SSF54373">
    <property type="entry name" value="FAD-linked reductases, C-terminal domain"/>
    <property type="match status" value="1"/>
</dbReference>
<evidence type="ECO:0000259" key="6">
    <source>
        <dbReference type="PROSITE" id="PS00623"/>
    </source>
</evidence>
<evidence type="ECO:0000313" key="9">
    <source>
        <dbReference type="Proteomes" id="UP001154078"/>
    </source>
</evidence>
<reference evidence="8" key="1">
    <citation type="submission" date="2021-12" db="EMBL/GenBank/DDBJ databases">
        <authorList>
            <person name="King R."/>
        </authorList>
    </citation>
    <scope>NUCLEOTIDE SEQUENCE</scope>
</reference>
<feature type="active site" description="Proton acceptor" evidence="2">
    <location>
        <position position="605"/>
    </location>
</feature>